<dbReference type="OrthoDB" id="9808093at2"/>
<dbReference type="InterPro" id="IPR001792">
    <property type="entry name" value="Acylphosphatase-like_dom"/>
</dbReference>
<organism evidence="9 10">
    <name type="scientific">Guptibacillus hwajinpoensis</name>
    <dbReference type="NCBI Taxonomy" id="208199"/>
    <lineage>
        <taxon>Bacteria</taxon>
        <taxon>Bacillati</taxon>
        <taxon>Bacillota</taxon>
        <taxon>Bacilli</taxon>
        <taxon>Bacillales</taxon>
        <taxon>Guptibacillaceae</taxon>
        <taxon>Guptibacillus</taxon>
    </lineage>
</organism>
<dbReference type="EC" id="3.6.1.7" evidence="2 5"/>
<dbReference type="PANTHER" id="PTHR47268">
    <property type="entry name" value="ACYLPHOSPHATASE"/>
    <property type="match status" value="1"/>
</dbReference>
<dbReference type="PANTHER" id="PTHR47268:SF4">
    <property type="entry name" value="ACYLPHOSPHATASE"/>
    <property type="match status" value="1"/>
</dbReference>
<comment type="catalytic activity">
    <reaction evidence="4 5 6">
        <text>an acyl phosphate + H2O = a carboxylate + phosphate + H(+)</text>
        <dbReference type="Rhea" id="RHEA:14965"/>
        <dbReference type="ChEBI" id="CHEBI:15377"/>
        <dbReference type="ChEBI" id="CHEBI:15378"/>
        <dbReference type="ChEBI" id="CHEBI:29067"/>
        <dbReference type="ChEBI" id="CHEBI:43474"/>
        <dbReference type="ChEBI" id="CHEBI:59918"/>
        <dbReference type="EC" id="3.6.1.7"/>
    </reaction>
</comment>
<dbReference type="AlphaFoldDB" id="A0A4U1MDU1"/>
<evidence type="ECO:0000256" key="4">
    <source>
        <dbReference type="ARBA" id="ARBA00047645"/>
    </source>
</evidence>
<proteinExistence type="inferred from homology"/>
<gene>
    <name evidence="9" type="ORF">FBF83_17380</name>
</gene>
<dbReference type="Gene3D" id="3.30.70.100">
    <property type="match status" value="1"/>
</dbReference>
<evidence type="ECO:0000256" key="2">
    <source>
        <dbReference type="ARBA" id="ARBA00012150"/>
    </source>
</evidence>
<evidence type="ECO:0000256" key="1">
    <source>
        <dbReference type="ARBA" id="ARBA00005614"/>
    </source>
</evidence>
<dbReference type="RefSeq" id="WP_136948417.1">
    <property type="nucleotide sequence ID" value="NZ_SWFM01000006.1"/>
</dbReference>
<evidence type="ECO:0000313" key="10">
    <source>
        <dbReference type="Proteomes" id="UP000310541"/>
    </source>
</evidence>
<comment type="similarity">
    <text evidence="1 7">Belongs to the acylphosphatase family.</text>
</comment>
<dbReference type="InterPro" id="IPR020456">
    <property type="entry name" value="Acylphosphatase"/>
</dbReference>
<sequence length="90" mass="10350">MKRYQLIVKGKVQGVGFRSYTQQKAAQYELSGYVMNHMDGSVEIEAQGEDSTLERFISTIKEGSPYSSVDEIKTQEKEVQDNERSFSIRY</sequence>
<protein>
    <recommendedName>
        <fullName evidence="3 5">Acylphosphatase</fullName>
        <ecNumber evidence="2 5">3.6.1.7</ecNumber>
    </recommendedName>
</protein>
<feature type="active site" evidence="5">
    <location>
        <position position="18"/>
    </location>
</feature>
<comment type="caution">
    <text evidence="9">The sequence shown here is derived from an EMBL/GenBank/DDBJ whole genome shotgun (WGS) entry which is preliminary data.</text>
</comment>
<evidence type="ECO:0000313" key="9">
    <source>
        <dbReference type="EMBL" id="TKD68310.1"/>
    </source>
</evidence>
<feature type="active site" evidence="5">
    <location>
        <position position="36"/>
    </location>
</feature>
<feature type="domain" description="Acylphosphatase-like" evidence="8">
    <location>
        <begin position="3"/>
        <end position="90"/>
    </location>
</feature>
<dbReference type="PROSITE" id="PS00151">
    <property type="entry name" value="ACYLPHOSPHATASE_2"/>
    <property type="match status" value="1"/>
</dbReference>
<evidence type="ECO:0000256" key="3">
    <source>
        <dbReference type="ARBA" id="ARBA00015991"/>
    </source>
</evidence>
<dbReference type="SUPFAM" id="SSF54975">
    <property type="entry name" value="Acylphosphatase/BLUF domain-like"/>
    <property type="match status" value="1"/>
</dbReference>
<evidence type="ECO:0000256" key="6">
    <source>
        <dbReference type="RuleBase" id="RU000553"/>
    </source>
</evidence>
<evidence type="ECO:0000256" key="7">
    <source>
        <dbReference type="RuleBase" id="RU004168"/>
    </source>
</evidence>
<dbReference type="InterPro" id="IPR017968">
    <property type="entry name" value="Acylphosphatase_CS"/>
</dbReference>
<dbReference type="Pfam" id="PF00708">
    <property type="entry name" value="Acylphosphatase"/>
    <property type="match status" value="1"/>
</dbReference>
<reference evidence="9 10" key="1">
    <citation type="submission" date="2019-04" db="EMBL/GenBank/DDBJ databases">
        <title>Genome sequence of Bacillus hwajinpoensis strain Y2.</title>
        <authorList>
            <person name="Fair J.L."/>
            <person name="Maclea K.S."/>
        </authorList>
    </citation>
    <scope>NUCLEOTIDE SEQUENCE [LARGE SCALE GENOMIC DNA]</scope>
    <source>
        <strain evidence="9 10">Y2</strain>
    </source>
</reference>
<keyword evidence="5 6" id="KW-0378">Hydrolase</keyword>
<dbReference type="PROSITE" id="PS51160">
    <property type="entry name" value="ACYLPHOSPHATASE_3"/>
    <property type="match status" value="1"/>
</dbReference>
<accession>A0A4U1MDU1</accession>
<name>A0A4U1MDU1_9BACL</name>
<evidence type="ECO:0000256" key="5">
    <source>
        <dbReference type="PROSITE-ProRule" id="PRU00520"/>
    </source>
</evidence>
<dbReference type="PROSITE" id="PS00150">
    <property type="entry name" value="ACYLPHOSPHATASE_1"/>
    <property type="match status" value="1"/>
</dbReference>
<dbReference type="GO" id="GO:0003998">
    <property type="term" value="F:acylphosphatase activity"/>
    <property type="evidence" value="ECO:0007669"/>
    <property type="project" value="UniProtKB-EC"/>
</dbReference>
<dbReference type="EMBL" id="SWFM01000006">
    <property type="protein sequence ID" value="TKD68310.1"/>
    <property type="molecule type" value="Genomic_DNA"/>
</dbReference>
<dbReference type="Proteomes" id="UP000310541">
    <property type="component" value="Unassembled WGS sequence"/>
</dbReference>
<evidence type="ECO:0000259" key="8">
    <source>
        <dbReference type="PROSITE" id="PS51160"/>
    </source>
</evidence>
<dbReference type="InterPro" id="IPR036046">
    <property type="entry name" value="Acylphosphatase-like_dom_sf"/>
</dbReference>